<sequence>MNPLARNESFSVPAIIFHARILTRSNPDGTLGGARKDRAANLSIYDHPRTHHYPAKPLTCAKTPTFLQHQKSVLNLNEPV</sequence>
<protein>
    <submittedName>
        <fullName evidence="1">Uncharacterized protein</fullName>
    </submittedName>
</protein>
<name>A0A1Y5RDH5_9RHOB</name>
<accession>A0A1Y5RDH5</accession>
<gene>
    <name evidence="1" type="ORF">PEL8287_00570</name>
</gene>
<keyword evidence="2" id="KW-1185">Reference proteome</keyword>
<proteinExistence type="predicted"/>
<organism evidence="1 2">
    <name type="scientific">Roseovarius litorisediminis</name>
    <dbReference type="NCBI Taxonomy" id="1312363"/>
    <lineage>
        <taxon>Bacteria</taxon>
        <taxon>Pseudomonadati</taxon>
        <taxon>Pseudomonadota</taxon>
        <taxon>Alphaproteobacteria</taxon>
        <taxon>Rhodobacterales</taxon>
        <taxon>Roseobacteraceae</taxon>
        <taxon>Roseovarius</taxon>
    </lineage>
</organism>
<reference evidence="1 2" key="1">
    <citation type="submission" date="2017-03" db="EMBL/GenBank/DDBJ databases">
        <authorList>
            <person name="Afonso C.L."/>
            <person name="Miller P.J."/>
            <person name="Scott M.A."/>
            <person name="Spackman E."/>
            <person name="Goraichik I."/>
            <person name="Dimitrov K.M."/>
            <person name="Suarez D.L."/>
            <person name="Swayne D.E."/>
        </authorList>
    </citation>
    <scope>NUCLEOTIDE SEQUENCE [LARGE SCALE GENOMIC DNA]</scope>
    <source>
        <strain evidence="1 2">CECT 8287</strain>
    </source>
</reference>
<dbReference type="AlphaFoldDB" id="A0A1Y5RDH5"/>
<dbReference type="EMBL" id="FWFL01000001">
    <property type="protein sequence ID" value="SLN14072.1"/>
    <property type="molecule type" value="Genomic_DNA"/>
</dbReference>
<evidence type="ECO:0000313" key="2">
    <source>
        <dbReference type="Proteomes" id="UP000193827"/>
    </source>
</evidence>
<dbReference type="Proteomes" id="UP000193827">
    <property type="component" value="Unassembled WGS sequence"/>
</dbReference>
<evidence type="ECO:0000313" key="1">
    <source>
        <dbReference type="EMBL" id="SLN14072.1"/>
    </source>
</evidence>